<sequence length="122" mass="13581">MAATRGGIRLRRRRGRTAPGTLCGNGGPRSSARWCSRGPWTKSSTTTCSVHDSKSRGCFLDAFVDKDLEEAVTFVTKPKQWKRREQVLRGSAVSSYLLILLERCPTLTLVPKTPWSEEQNIG</sequence>
<evidence type="ECO:0000313" key="2">
    <source>
        <dbReference type="EMBL" id="JAE14573.1"/>
    </source>
</evidence>
<evidence type="ECO:0000256" key="1">
    <source>
        <dbReference type="SAM" id="MobiDB-lite"/>
    </source>
</evidence>
<organism evidence="2">
    <name type="scientific">Arundo donax</name>
    <name type="common">Giant reed</name>
    <name type="synonym">Donax arundinaceus</name>
    <dbReference type="NCBI Taxonomy" id="35708"/>
    <lineage>
        <taxon>Eukaryota</taxon>
        <taxon>Viridiplantae</taxon>
        <taxon>Streptophyta</taxon>
        <taxon>Embryophyta</taxon>
        <taxon>Tracheophyta</taxon>
        <taxon>Spermatophyta</taxon>
        <taxon>Magnoliopsida</taxon>
        <taxon>Liliopsida</taxon>
        <taxon>Poales</taxon>
        <taxon>Poaceae</taxon>
        <taxon>PACMAD clade</taxon>
        <taxon>Arundinoideae</taxon>
        <taxon>Arundineae</taxon>
        <taxon>Arundo</taxon>
    </lineage>
</organism>
<feature type="region of interest" description="Disordered" evidence="1">
    <location>
        <begin position="1"/>
        <end position="29"/>
    </location>
</feature>
<name>A0A0A9G1T9_ARUDO</name>
<proteinExistence type="predicted"/>
<accession>A0A0A9G1T9</accession>
<protein>
    <submittedName>
        <fullName evidence="2">Uncharacterized protein</fullName>
    </submittedName>
</protein>
<dbReference type="AlphaFoldDB" id="A0A0A9G1T9"/>
<reference evidence="2" key="2">
    <citation type="journal article" date="2015" name="Data Brief">
        <title>Shoot transcriptome of the giant reed, Arundo donax.</title>
        <authorList>
            <person name="Barrero R.A."/>
            <person name="Guerrero F.D."/>
            <person name="Moolhuijzen P."/>
            <person name="Goolsby J.A."/>
            <person name="Tidwell J."/>
            <person name="Bellgard S.E."/>
            <person name="Bellgard M.I."/>
        </authorList>
    </citation>
    <scope>NUCLEOTIDE SEQUENCE</scope>
    <source>
        <tissue evidence="2">Shoot tissue taken approximately 20 cm above the soil surface</tissue>
    </source>
</reference>
<dbReference type="EMBL" id="GBRH01183323">
    <property type="protein sequence ID" value="JAE14573.1"/>
    <property type="molecule type" value="Transcribed_RNA"/>
</dbReference>
<reference evidence="2" key="1">
    <citation type="submission" date="2014-09" db="EMBL/GenBank/DDBJ databases">
        <authorList>
            <person name="Magalhaes I.L.F."/>
            <person name="Oliveira U."/>
            <person name="Santos F.R."/>
            <person name="Vidigal T.H.D.A."/>
            <person name="Brescovit A.D."/>
            <person name="Santos A.J."/>
        </authorList>
    </citation>
    <scope>NUCLEOTIDE SEQUENCE</scope>
    <source>
        <tissue evidence="2">Shoot tissue taken approximately 20 cm above the soil surface</tissue>
    </source>
</reference>